<dbReference type="EMBL" id="BARV01006738">
    <property type="protein sequence ID" value="GAI16501.1"/>
    <property type="molecule type" value="Genomic_DNA"/>
</dbReference>
<dbReference type="AlphaFoldDB" id="X1MEL2"/>
<feature type="domain" description="DUF8180" evidence="1">
    <location>
        <begin position="3"/>
        <end position="35"/>
    </location>
</feature>
<name>X1MEL2_9ZZZZ</name>
<feature type="non-terminal residue" evidence="2">
    <location>
        <position position="1"/>
    </location>
</feature>
<dbReference type="InterPro" id="IPR058493">
    <property type="entry name" value="DUF8180"/>
</dbReference>
<gene>
    <name evidence="2" type="ORF">S06H3_13808</name>
</gene>
<reference evidence="2" key="1">
    <citation type="journal article" date="2014" name="Front. Microbiol.">
        <title>High frequency of phylogenetically diverse reductive dehalogenase-homologous genes in deep subseafloor sedimentary metagenomes.</title>
        <authorList>
            <person name="Kawai M."/>
            <person name="Futagami T."/>
            <person name="Toyoda A."/>
            <person name="Takaki Y."/>
            <person name="Nishi S."/>
            <person name="Hori S."/>
            <person name="Arai W."/>
            <person name="Tsubouchi T."/>
            <person name="Morono Y."/>
            <person name="Uchiyama I."/>
            <person name="Ito T."/>
            <person name="Fujiyama A."/>
            <person name="Inagaki F."/>
            <person name="Takami H."/>
        </authorList>
    </citation>
    <scope>NUCLEOTIDE SEQUENCE</scope>
    <source>
        <strain evidence="2">Expedition CK06-06</strain>
    </source>
</reference>
<evidence type="ECO:0000313" key="2">
    <source>
        <dbReference type="EMBL" id="GAI16501.1"/>
    </source>
</evidence>
<protein>
    <recommendedName>
        <fullName evidence="1">DUF8180 domain-containing protein</fullName>
    </recommendedName>
</protein>
<organism evidence="2">
    <name type="scientific">marine sediment metagenome</name>
    <dbReference type="NCBI Taxonomy" id="412755"/>
    <lineage>
        <taxon>unclassified sequences</taxon>
        <taxon>metagenomes</taxon>
        <taxon>ecological metagenomes</taxon>
    </lineage>
</organism>
<accession>X1MEL2</accession>
<sequence>EMAIELGLNEVAEKMKEAVEFMNKANEMLLEAFKMV</sequence>
<proteinExistence type="predicted"/>
<evidence type="ECO:0000259" key="1">
    <source>
        <dbReference type="Pfam" id="PF26551"/>
    </source>
</evidence>
<comment type="caution">
    <text evidence="2">The sequence shown here is derived from an EMBL/GenBank/DDBJ whole genome shotgun (WGS) entry which is preliminary data.</text>
</comment>
<dbReference type="Pfam" id="PF26551">
    <property type="entry name" value="DUF8180"/>
    <property type="match status" value="1"/>
</dbReference>